<keyword evidence="5" id="KW-1185">Reference proteome</keyword>
<feature type="region of interest" description="Disordered" evidence="1">
    <location>
        <begin position="217"/>
        <end position="236"/>
    </location>
</feature>
<dbReference type="SUPFAM" id="SSF160544">
    <property type="entry name" value="EscU C-terminal domain-like"/>
    <property type="match status" value="1"/>
</dbReference>
<gene>
    <name evidence="3" type="ORF">CHO01_24310</name>
    <name evidence="4" type="ORF">HNR08_000923</name>
</gene>
<dbReference type="PANTHER" id="PTHR30531:SF12">
    <property type="entry name" value="FLAGELLAR BIOSYNTHETIC PROTEIN FLHB"/>
    <property type="match status" value="1"/>
</dbReference>
<protein>
    <submittedName>
        <fullName evidence="3">Flagellar biosynthesis protein FlhB</fullName>
    </submittedName>
    <submittedName>
        <fullName evidence="4">Flagellar biosynthetic protein FlhB</fullName>
    </submittedName>
</protein>
<dbReference type="AlphaFoldDB" id="A0A511FDH8"/>
<name>A0A511FDH8_9CELL</name>
<feature type="transmembrane region" description="Helical" evidence="2">
    <location>
        <begin position="190"/>
        <end position="210"/>
    </location>
</feature>
<dbReference type="PRINTS" id="PR00950">
    <property type="entry name" value="TYPE3IMSPROT"/>
</dbReference>
<reference evidence="3 5" key="1">
    <citation type="submission" date="2019-07" db="EMBL/GenBank/DDBJ databases">
        <title>Whole genome shotgun sequence of Cellulomonas hominis NBRC 16055.</title>
        <authorList>
            <person name="Hosoyama A."/>
            <person name="Uohara A."/>
            <person name="Ohji S."/>
            <person name="Ichikawa N."/>
        </authorList>
    </citation>
    <scope>NUCLEOTIDE SEQUENCE [LARGE SCALE GENOMIC DNA]</scope>
    <source>
        <strain evidence="3 5">NBRC 16055</strain>
    </source>
</reference>
<dbReference type="EMBL" id="JACHDN010000001">
    <property type="protein sequence ID" value="MBB5472187.1"/>
    <property type="molecule type" value="Genomic_DNA"/>
</dbReference>
<keyword evidence="2" id="KW-0812">Transmembrane</keyword>
<evidence type="ECO:0000256" key="2">
    <source>
        <dbReference type="SAM" id="Phobius"/>
    </source>
</evidence>
<sequence>MSGGGDAGEKTEKATAQRMKEVHRDGKLSRSQDLTAWVGLAAAAVMLPGTMQRASDAAFDQLAAVREAIASPDAGTVTQLLGDGLWSVVGTLGPLLAVVAGVIIAVAVAQGGVHVKKFKPNVKQFNPVSGVKRLFGANAWWEGAKTLLKTAVVGLVLYLAVQALVPQLMGTGRIPLAHMLGVAGSGIKQLLIWGIAAGVLLAAIDLLVVMRRNRKQTRMSKQEIKEEHKRTDGDPLVKGQIRSKQMAMSRNRMMAAVADADVVIVNPTHVAVALRYVPGTGAPRLVAKGAGAVAAKIRAQATEHRVPMVEDVPLARALHAACAVDQEIPAYLFTAVARVLAFVMQLKRRGAAMGKHTMPGGSVAPDDAPTTVAAARRRARDEKKAAA</sequence>
<dbReference type="Proteomes" id="UP000564629">
    <property type="component" value="Unassembled WGS sequence"/>
</dbReference>
<evidence type="ECO:0000256" key="1">
    <source>
        <dbReference type="SAM" id="MobiDB-lite"/>
    </source>
</evidence>
<accession>A0A511FDH8</accession>
<dbReference type="InterPro" id="IPR029025">
    <property type="entry name" value="T3SS_substrate_exporter_C"/>
</dbReference>
<feature type="transmembrane region" description="Helical" evidence="2">
    <location>
        <begin position="34"/>
        <end position="51"/>
    </location>
</feature>
<keyword evidence="2" id="KW-0472">Membrane</keyword>
<feature type="compositionally biased region" description="Basic and acidic residues" evidence="1">
    <location>
        <begin position="7"/>
        <end position="25"/>
    </location>
</feature>
<keyword evidence="3" id="KW-0966">Cell projection</keyword>
<keyword evidence="3" id="KW-0282">Flagellum</keyword>
<evidence type="ECO:0000313" key="3">
    <source>
        <dbReference type="EMBL" id="GEL47315.1"/>
    </source>
</evidence>
<dbReference type="Pfam" id="PF01312">
    <property type="entry name" value="Bac_export_2"/>
    <property type="match status" value="1"/>
</dbReference>
<feature type="compositionally biased region" description="Basic and acidic residues" evidence="1">
    <location>
        <begin position="220"/>
        <end position="235"/>
    </location>
</feature>
<comment type="caution">
    <text evidence="3">The sequence shown here is derived from an EMBL/GenBank/DDBJ whole genome shotgun (WGS) entry which is preliminary data.</text>
</comment>
<reference evidence="4 6" key="2">
    <citation type="submission" date="2020-08" db="EMBL/GenBank/DDBJ databases">
        <title>Sequencing the genomes of 1000 actinobacteria strains.</title>
        <authorList>
            <person name="Klenk H.-P."/>
        </authorList>
    </citation>
    <scope>NUCLEOTIDE SEQUENCE [LARGE SCALE GENOMIC DNA]</scope>
    <source>
        <strain evidence="4 6">DSM 9581</strain>
    </source>
</reference>
<dbReference type="Proteomes" id="UP000321723">
    <property type="component" value="Unassembled WGS sequence"/>
</dbReference>
<dbReference type="InterPro" id="IPR006135">
    <property type="entry name" value="T3SS_substrate_exporter"/>
</dbReference>
<dbReference type="Gene3D" id="3.40.1690.10">
    <property type="entry name" value="secretion proteins EscU"/>
    <property type="match status" value="1"/>
</dbReference>
<feature type="transmembrane region" description="Helical" evidence="2">
    <location>
        <begin position="151"/>
        <end position="170"/>
    </location>
</feature>
<evidence type="ECO:0000313" key="4">
    <source>
        <dbReference type="EMBL" id="MBB5472187.1"/>
    </source>
</evidence>
<dbReference type="EMBL" id="BJVQ01000035">
    <property type="protein sequence ID" value="GEL47315.1"/>
    <property type="molecule type" value="Genomic_DNA"/>
</dbReference>
<feature type="transmembrane region" description="Helical" evidence="2">
    <location>
        <begin position="85"/>
        <end position="109"/>
    </location>
</feature>
<feature type="region of interest" description="Disordered" evidence="1">
    <location>
        <begin position="1"/>
        <end position="25"/>
    </location>
</feature>
<evidence type="ECO:0000313" key="5">
    <source>
        <dbReference type="Proteomes" id="UP000321723"/>
    </source>
</evidence>
<feature type="compositionally biased region" description="Low complexity" evidence="1">
    <location>
        <begin position="363"/>
        <end position="374"/>
    </location>
</feature>
<proteinExistence type="predicted"/>
<organism evidence="3 5">
    <name type="scientific">Cellulomonas hominis</name>
    <dbReference type="NCBI Taxonomy" id="156981"/>
    <lineage>
        <taxon>Bacteria</taxon>
        <taxon>Bacillati</taxon>
        <taxon>Actinomycetota</taxon>
        <taxon>Actinomycetes</taxon>
        <taxon>Micrococcales</taxon>
        <taxon>Cellulomonadaceae</taxon>
        <taxon>Cellulomonas</taxon>
    </lineage>
</organism>
<dbReference type="OrthoDB" id="9807950at2"/>
<keyword evidence="3" id="KW-0969">Cilium</keyword>
<feature type="region of interest" description="Disordered" evidence="1">
    <location>
        <begin position="354"/>
        <end position="387"/>
    </location>
</feature>
<dbReference type="PANTHER" id="PTHR30531">
    <property type="entry name" value="FLAGELLAR BIOSYNTHETIC PROTEIN FLHB"/>
    <property type="match status" value="1"/>
</dbReference>
<dbReference type="GO" id="GO:0005886">
    <property type="term" value="C:plasma membrane"/>
    <property type="evidence" value="ECO:0007669"/>
    <property type="project" value="TreeGrafter"/>
</dbReference>
<keyword evidence="2" id="KW-1133">Transmembrane helix</keyword>
<dbReference type="RefSeq" id="WP_146838312.1">
    <property type="nucleotide sequence ID" value="NZ_BJVQ01000035.1"/>
</dbReference>
<evidence type="ECO:0000313" key="6">
    <source>
        <dbReference type="Proteomes" id="UP000564629"/>
    </source>
</evidence>
<dbReference type="GO" id="GO:0009306">
    <property type="term" value="P:protein secretion"/>
    <property type="evidence" value="ECO:0007669"/>
    <property type="project" value="InterPro"/>
</dbReference>